<dbReference type="AlphaFoldDB" id="A0A452Z617"/>
<organism evidence="3 4">
    <name type="scientific">Aegilops tauschii subsp. strangulata</name>
    <name type="common">Goatgrass</name>
    <dbReference type="NCBI Taxonomy" id="200361"/>
    <lineage>
        <taxon>Eukaryota</taxon>
        <taxon>Viridiplantae</taxon>
        <taxon>Streptophyta</taxon>
        <taxon>Embryophyta</taxon>
        <taxon>Tracheophyta</taxon>
        <taxon>Spermatophyta</taxon>
        <taxon>Magnoliopsida</taxon>
        <taxon>Liliopsida</taxon>
        <taxon>Poales</taxon>
        <taxon>Poaceae</taxon>
        <taxon>BOP clade</taxon>
        <taxon>Pooideae</taxon>
        <taxon>Triticodae</taxon>
        <taxon>Triticeae</taxon>
        <taxon>Triticinae</taxon>
        <taxon>Aegilops</taxon>
    </lineage>
</organism>
<dbReference type="Gramene" id="AET1Gv20643300.1">
    <property type="protein sequence ID" value="AET1Gv20643300.1"/>
    <property type="gene ID" value="AET1Gv20643300"/>
</dbReference>
<dbReference type="STRING" id="200361.A0A452Z617"/>
<evidence type="ECO:0000256" key="1">
    <source>
        <dbReference type="ARBA" id="ARBA00022614"/>
    </source>
</evidence>
<protein>
    <recommendedName>
        <fullName evidence="5">Leucine-rich repeat-containing N-terminal plant-type domain-containing protein</fullName>
    </recommendedName>
</protein>
<proteinExistence type="predicted"/>
<dbReference type="Pfam" id="PF12799">
    <property type="entry name" value="LRR_4"/>
    <property type="match status" value="1"/>
</dbReference>
<sequence>VHISPGSPPKGLHSLDLSRNKISNVEGLRELMKLRVLNLSYNRISCIGHGKSQTWGSCIALHIFCKFLSTRFLSGPCTPASYPRQ</sequence>
<dbReference type="PRINTS" id="PR00019">
    <property type="entry name" value="LEURICHRPT"/>
</dbReference>
<reference evidence="3" key="3">
    <citation type="journal article" date="2017" name="Nature">
        <title>Genome sequence of the progenitor of the wheat D genome Aegilops tauschii.</title>
        <authorList>
            <person name="Luo M.C."/>
            <person name="Gu Y.Q."/>
            <person name="Puiu D."/>
            <person name="Wang H."/>
            <person name="Twardziok S.O."/>
            <person name="Deal K.R."/>
            <person name="Huo N."/>
            <person name="Zhu T."/>
            <person name="Wang L."/>
            <person name="Wang Y."/>
            <person name="McGuire P.E."/>
            <person name="Liu S."/>
            <person name="Long H."/>
            <person name="Ramasamy R.K."/>
            <person name="Rodriguez J.C."/>
            <person name="Van S.L."/>
            <person name="Yuan L."/>
            <person name="Wang Z."/>
            <person name="Xia Z."/>
            <person name="Xiao L."/>
            <person name="Anderson O.D."/>
            <person name="Ouyang S."/>
            <person name="Liang Y."/>
            <person name="Zimin A.V."/>
            <person name="Pertea G."/>
            <person name="Qi P."/>
            <person name="Bennetzen J.L."/>
            <person name="Dai X."/>
            <person name="Dawson M.W."/>
            <person name="Muller H.G."/>
            <person name="Kugler K."/>
            <person name="Rivarola-Duarte L."/>
            <person name="Spannagl M."/>
            <person name="Mayer K.F.X."/>
            <person name="Lu F.H."/>
            <person name="Bevan M.W."/>
            <person name="Leroy P."/>
            <person name="Li P."/>
            <person name="You F.M."/>
            <person name="Sun Q."/>
            <person name="Liu Z."/>
            <person name="Lyons E."/>
            <person name="Wicker T."/>
            <person name="Salzberg S.L."/>
            <person name="Devos K.M."/>
            <person name="Dvorak J."/>
        </authorList>
    </citation>
    <scope>NUCLEOTIDE SEQUENCE [LARGE SCALE GENOMIC DNA]</scope>
    <source>
        <strain evidence="3">cv. AL8/78</strain>
    </source>
</reference>
<keyword evidence="2" id="KW-0677">Repeat</keyword>
<dbReference type="EnsemblPlants" id="AET1Gv20643300.1">
    <property type="protein sequence ID" value="AET1Gv20643300.1"/>
    <property type="gene ID" value="AET1Gv20643300"/>
</dbReference>
<dbReference type="Proteomes" id="UP000015105">
    <property type="component" value="Chromosome 1D"/>
</dbReference>
<reference evidence="3" key="5">
    <citation type="journal article" date="2021" name="G3 (Bethesda)">
        <title>Aegilops tauschii genome assembly Aet v5.0 features greater sequence contiguity and improved annotation.</title>
        <authorList>
            <person name="Wang L."/>
            <person name="Zhu T."/>
            <person name="Rodriguez J.C."/>
            <person name="Deal K.R."/>
            <person name="Dubcovsky J."/>
            <person name="McGuire P.E."/>
            <person name="Lux T."/>
            <person name="Spannagl M."/>
            <person name="Mayer K.F.X."/>
            <person name="Baldrich P."/>
            <person name="Meyers B.C."/>
            <person name="Huo N."/>
            <person name="Gu Y.Q."/>
            <person name="Zhou H."/>
            <person name="Devos K.M."/>
            <person name="Bennetzen J.L."/>
            <person name="Unver T."/>
            <person name="Budak H."/>
            <person name="Gulick P.J."/>
            <person name="Galiba G."/>
            <person name="Kalapos B."/>
            <person name="Nelson D.R."/>
            <person name="Li P."/>
            <person name="You F.M."/>
            <person name="Luo M.C."/>
            <person name="Dvorak J."/>
        </authorList>
    </citation>
    <scope>NUCLEOTIDE SEQUENCE [LARGE SCALE GENOMIC DNA]</scope>
    <source>
        <strain evidence="3">cv. AL8/78</strain>
    </source>
</reference>
<dbReference type="PANTHER" id="PTHR15454">
    <property type="entry name" value="NISCHARIN RELATED"/>
    <property type="match status" value="1"/>
</dbReference>
<name>A0A452Z617_AEGTS</name>
<reference evidence="4" key="2">
    <citation type="journal article" date="2017" name="Nat. Plants">
        <title>The Aegilops tauschii genome reveals multiple impacts of transposons.</title>
        <authorList>
            <person name="Zhao G."/>
            <person name="Zou C."/>
            <person name="Li K."/>
            <person name="Wang K."/>
            <person name="Li T."/>
            <person name="Gao L."/>
            <person name="Zhang X."/>
            <person name="Wang H."/>
            <person name="Yang Z."/>
            <person name="Liu X."/>
            <person name="Jiang W."/>
            <person name="Mao L."/>
            <person name="Kong X."/>
            <person name="Jiao Y."/>
            <person name="Jia J."/>
        </authorList>
    </citation>
    <scope>NUCLEOTIDE SEQUENCE [LARGE SCALE GENOMIC DNA]</scope>
    <source>
        <strain evidence="4">cv. AL8/78</strain>
    </source>
</reference>
<accession>A0A452Z617</accession>
<evidence type="ECO:0000256" key="2">
    <source>
        <dbReference type="ARBA" id="ARBA00022737"/>
    </source>
</evidence>
<evidence type="ECO:0000313" key="3">
    <source>
        <dbReference type="EnsemblPlants" id="AET1Gv20643300.1"/>
    </source>
</evidence>
<evidence type="ECO:0008006" key="5">
    <source>
        <dbReference type="Google" id="ProtNLM"/>
    </source>
</evidence>
<keyword evidence="1" id="KW-0433">Leucine-rich repeat</keyword>
<keyword evidence="4" id="KW-1185">Reference proteome</keyword>
<dbReference type="PROSITE" id="PS51450">
    <property type="entry name" value="LRR"/>
    <property type="match status" value="2"/>
</dbReference>
<reference evidence="3" key="4">
    <citation type="submission" date="2019-03" db="UniProtKB">
        <authorList>
            <consortium name="EnsemblPlants"/>
        </authorList>
    </citation>
    <scope>IDENTIFICATION</scope>
</reference>
<dbReference type="InterPro" id="IPR032675">
    <property type="entry name" value="LRR_dom_sf"/>
</dbReference>
<reference evidence="4" key="1">
    <citation type="journal article" date="2014" name="Science">
        <title>Ancient hybridizations among the ancestral genomes of bread wheat.</title>
        <authorList>
            <consortium name="International Wheat Genome Sequencing Consortium,"/>
            <person name="Marcussen T."/>
            <person name="Sandve S.R."/>
            <person name="Heier L."/>
            <person name="Spannagl M."/>
            <person name="Pfeifer M."/>
            <person name="Jakobsen K.S."/>
            <person name="Wulff B.B."/>
            <person name="Steuernagel B."/>
            <person name="Mayer K.F."/>
            <person name="Olsen O.A."/>
        </authorList>
    </citation>
    <scope>NUCLEOTIDE SEQUENCE [LARGE SCALE GENOMIC DNA]</scope>
    <source>
        <strain evidence="4">cv. AL8/78</strain>
    </source>
</reference>
<evidence type="ECO:0000313" key="4">
    <source>
        <dbReference type="Proteomes" id="UP000015105"/>
    </source>
</evidence>
<dbReference type="InterPro" id="IPR001611">
    <property type="entry name" value="Leu-rich_rpt"/>
</dbReference>
<dbReference type="Gene3D" id="3.80.10.10">
    <property type="entry name" value="Ribonuclease Inhibitor"/>
    <property type="match status" value="1"/>
</dbReference>
<dbReference type="PANTHER" id="PTHR15454:SF43">
    <property type="entry name" value="LEUCINE RICH REPEAT FAMILY PROTEIN, EXPRESSED"/>
    <property type="match status" value="1"/>
</dbReference>
<dbReference type="InterPro" id="IPR025875">
    <property type="entry name" value="Leu-rich_rpt_4"/>
</dbReference>
<dbReference type="GO" id="GO:0005737">
    <property type="term" value="C:cytoplasm"/>
    <property type="evidence" value="ECO:0007669"/>
    <property type="project" value="TreeGrafter"/>
</dbReference>
<dbReference type="SUPFAM" id="SSF52058">
    <property type="entry name" value="L domain-like"/>
    <property type="match status" value="1"/>
</dbReference>